<evidence type="ECO:0000256" key="1">
    <source>
        <dbReference type="ARBA" id="ARBA00004496"/>
    </source>
</evidence>
<dbReference type="PANTHER" id="PTHR45008">
    <property type="entry name" value="PTS SYSTEM GLUCOSE-SPECIFIC EIIA COMPONENT"/>
    <property type="match status" value="1"/>
</dbReference>
<evidence type="ECO:0000256" key="5">
    <source>
        <dbReference type="ARBA" id="ARBA00022683"/>
    </source>
</evidence>
<name>A0A0R2LG99_9LACO</name>
<dbReference type="PATRIC" id="fig|993692.3.peg.607"/>
<keyword evidence="6" id="KW-0418">Kinase</keyword>
<dbReference type="GO" id="GO:0009401">
    <property type="term" value="P:phosphoenolpyruvate-dependent sugar phosphotransferase system"/>
    <property type="evidence" value="ECO:0007669"/>
    <property type="project" value="UniProtKB-KW"/>
</dbReference>
<evidence type="ECO:0000313" key="8">
    <source>
        <dbReference type="EMBL" id="KRN99030.1"/>
    </source>
</evidence>
<proteinExistence type="predicted"/>
<dbReference type="AlphaFoldDB" id="A0A0R2LG99"/>
<dbReference type="PROSITE" id="PS51093">
    <property type="entry name" value="PTS_EIIA_TYPE_1"/>
    <property type="match status" value="1"/>
</dbReference>
<organism evidence="8 9">
    <name type="scientific">Companilactobacillus kimchiensis</name>
    <dbReference type="NCBI Taxonomy" id="993692"/>
    <lineage>
        <taxon>Bacteria</taxon>
        <taxon>Bacillati</taxon>
        <taxon>Bacillota</taxon>
        <taxon>Bacilli</taxon>
        <taxon>Lactobacillales</taxon>
        <taxon>Lactobacillaceae</taxon>
        <taxon>Companilactobacillus</taxon>
    </lineage>
</organism>
<keyword evidence="3" id="KW-0762">Sugar transport</keyword>
<dbReference type="InterPro" id="IPR001127">
    <property type="entry name" value="PTS_EIIA_1_perm"/>
</dbReference>
<dbReference type="InterPro" id="IPR050890">
    <property type="entry name" value="PTS_EIIA_component"/>
</dbReference>
<evidence type="ECO:0000256" key="2">
    <source>
        <dbReference type="ARBA" id="ARBA00022448"/>
    </source>
</evidence>
<keyword evidence="4" id="KW-0808">Transferase</keyword>
<dbReference type="InterPro" id="IPR011055">
    <property type="entry name" value="Dup_hybrid_motif"/>
</dbReference>
<dbReference type="NCBIfam" id="TIGR00830">
    <property type="entry name" value="PTBA"/>
    <property type="match status" value="1"/>
</dbReference>
<dbReference type="SUPFAM" id="SSF51261">
    <property type="entry name" value="Duplicated hybrid motif"/>
    <property type="match status" value="1"/>
</dbReference>
<comment type="caution">
    <text evidence="8">The sequence shown here is derived from an EMBL/GenBank/DDBJ whole genome shotgun (WGS) entry which is preliminary data.</text>
</comment>
<keyword evidence="9" id="KW-1185">Reference proteome</keyword>
<dbReference type="Gene3D" id="2.70.70.10">
    <property type="entry name" value="Glucose Permease (Domain IIA)"/>
    <property type="match status" value="1"/>
</dbReference>
<evidence type="ECO:0000256" key="3">
    <source>
        <dbReference type="ARBA" id="ARBA00022597"/>
    </source>
</evidence>
<evidence type="ECO:0000256" key="4">
    <source>
        <dbReference type="ARBA" id="ARBA00022679"/>
    </source>
</evidence>
<dbReference type="Pfam" id="PF00358">
    <property type="entry name" value="PTS_EIIA_1"/>
    <property type="match status" value="1"/>
</dbReference>
<reference evidence="8 9" key="1">
    <citation type="journal article" date="2015" name="Genome Announc.">
        <title>Expanding the biotechnology potential of lactobacilli through comparative genomics of 213 strains and associated genera.</title>
        <authorList>
            <person name="Sun Z."/>
            <person name="Harris H.M."/>
            <person name="McCann A."/>
            <person name="Guo C."/>
            <person name="Argimon S."/>
            <person name="Zhang W."/>
            <person name="Yang X."/>
            <person name="Jeffery I.B."/>
            <person name="Cooney J.C."/>
            <person name="Kagawa T.F."/>
            <person name="Liu W."/>
            <person name="Song Y."/>
            <person name="Salvetti E."/>
            <person name="Wrobel A."/>
            <person name="Rasinkangas P."/>
            <person name="Parkhill J."/>
            <person name="Rea M.C."/>
            <person name="O'Sullivan O."/>
            <person name="Ritari J."/>
            <person name="Douillard F.P."/>
            <person name="Paul Ross R."/>
            <person name="Yang R."/>
            <person name="Briner A.E."/>
            <person name="Felis G.E."/>
            <person name="de Vos W.M."/>
            <person name="Barrangou R."/>
            <person name="Klaenhammer T.R."/>
            <person name="Caufield P.W."/>
            <person name="Cui Y."/>
            <person name="Zhang H."/>
            <person name="O'Toole P.W."/>
        </authorList>
    </citation>
    <scope>NUCLEOTIDE SEQUENCE [LARGE SCALE GENOMIC DNA]</scope>
    <source>
        <strain evidence="8 9">DSM 24716</strain>
    </source>
</reference>
<protein>
    <recommendedName>
        <fullName evidence="7">PTS EIIA type-1 domain-containing protein</fullName>
    </recommendedName>
</protein>
<dbReference type="GO" id="GO:0016301">
    <property type="term" value="F:kinase activity"/>
    <property type="evidence" value="ECO:0007669"/>
    <property type="project" value="UniProtKB-KW"/>
</dbReference>
<dbReference type="GO" id="GO:0005737">
    <property type="term" value="C:cytoplasm"/>
    <property type="evidence" value="ECO:0007669"/>
    <property type="project" value="UniProtKB-SubCell"/>
</dbReference>
<comment type="subcellular location">
    <subcellularLocation>
        <location evidence="1">Cytoplasm</location>
    </subcellularLocation>
</comment>
<feature type="domain" description="PTS EIIA type-1" evidence="7">
    <location>
        <begin position="26"/>
        <end position="129"/>
    </location>
</feature>
<accession>A0A0R2LG99</accession>
<keyword evidence="5" id="KW-0598">Phosphotransferase system</keyword>
<dbReference type="PANTHER" id="PTHR45008:SF1">
    <property type="entry name" value="PTS SYSTEM GLUCOSE-SPECIFIC EIIA COMPONENT"/>
    <property type="match status" value="1"/>
</dbReference>
<dbReference type="OrthoDB" id="9769191at2"/>
<keyword evidence="2" id="KW-0813">Transport</keyword>
<evidence type="ECO:0000259" key="7">
    <source>
        <dbReference type="PROSITE" id="PS51093"/>
    </source>
</evidence>
<dbReference type="EMBL" id="JQCF01000013">
    <property type="protein sequence ID" value="KRN99030.1"/>
    <property type="molecule type" value="Genomic_DNA"/>
</dbReference>
<dbReference type="STRING" id="993692.IV57_GL000600"/>
<evidence type="ECO:0000313" key="9">
    <source>
        <dbReference type="Proteomes" id="UP000051006"/>
    </source>
</evidence>
<evidence type="ECO:0000256" key="6">
    <source>
        <dbReference type="ARBA" id="ARBA00022777"/>
    </source>
</evidence>
<dbReference type="RefSeq" id="WP_057880946.1">
    <property type="nucleotide sequence ID" value="NZ_JQCF01000013.1"/>
</dbReference>
<gene>
    <name evidence="8" type="ORF">IV57_GL000600</name>
</gene>
<sequence length="154" mass="17143">MGLFSKKTELYAPVSGVIKSVFETSDELFSSRSMGDGFMIEPNSKNIYSPIKGKIVSVFPTKHAIAIKTNNLEFLLHIGIDTVELNGEGFEINISENDKVDQNTLLGTVDFDFIKKMGKKTDVIFICTNLNETQKITLFDGDKINHSDNVGFIK</sequence>
<dbReference type="Proteomes" id="UP000051006">
    <property type="component" value="Unassembled WGS sequence"/>
</dbReference>